<dbReference type="EMBL" id="CAJEWB010000007">
    <property type="protein sequence ID" value="CAD2073943.1"/>
    <property type="molecule type" value="Genomic_DNA"/>
</dbReference>
<comment type="caution">
    <text evidence="2">The sequence shown here is derived from an EMBL/GenBank/DDBJ whole genome shotgun (WGS) entry which is preliminary data.</text>
</comment>
<evidence type="ECO:0000313" key="2">
    <source>
        <dbReference type="EMBL" id="CAD2073943.1"/>
    </source>
</evidence>
<keyword evidence="3" id="KW-1185">Reference proteome</keyword>
<keyword evidence="1" id="KW-1133">Transmembrane helix</keyword>
<evidence type="ECO:0000256" key="1">
    <source>
        <dbReference type="SAM" id="Phobius"/>
    </source>
</evidence>
<evidence type="ECO:0000313" key="3">
    <source>
        <dbReference type="Proteomes" id="UP000588186"/>
    </source>
</evidence>
<gene>
    <name evidence="2" type="ORF">JEOPIN946_00772</name>
</gene>
<evidence type="ECO:0008006" key="4">
    <source>
        <dbReference type="Google" id="ProtNLM"/>
    </source>
</evidence>
<dbReference type="AlphaFoldDB" id="A0A6V7R9X0"/>
<organism evidence="2 3">
    <name type="scientific">Phocicoccus pinnipedialis</name>
    <dbReference type="NCBI Taxonomy" id="110845"/>
    <lineage>
        <taxon>Bacteria</taxon>
        <taxon>Bacillati</taxon>
        <taxon>Bacillota</taxon>
        <taxon>Bacilli</taxon>
        <taxon>Bacillales</taxon>
        <taxon>Salinicoccaceae</taxon>
        <taxon>Phocicoccus</taxon>
    </lineage>
</organism>
<accession>A0A6V7R9X0</accession>
<feature type="transmembrane region" description="Helical" evidence="1">
    <location>
        <begin position="55"/>
        <end position="77"/>
    </location>
</feature>
<dbReference type="Proteomes" id="UP000588186">
    <property type="component" value="Unassembled WGS sequence"/>
</dbReference>
<sequence>MTNTTRNKNKIGVCPYCKHEWTYKERLLGYVIKPRSRTKCPKCGEYLEPSTMTMVYEYLAITLVLIFVIFIIPQAPWLHWTKVLLSAALLLPLIFIFIPFSVRFEKQVYNVKKK</sequence>
<proteinExistence type="predicted"/>
<keyword evidence="1" id="KW-0812">Transmembrane</keyword>
<feature type="transmembrane region" description="Helical" evidence="1">
    <location>
        <begin position="83"/>
        <end position="104"/>
    </location>
</feature>
<dbReference type="RefSeq" id="WP_235963103.1">
    <property type="nucleotide sequence ID" value="NZ_CAJEWB010000007.1"/>
</dbReference>
<keyword evidence="1" id="KW-0472">Membrane</keyword>
<name>A0A6V7R9X0_9BACL</name>
<dbReference type="NCBIfam" id="TIGR04104">
    <property type="entry name" value="cxxc_20_cxxc"/>
    <property type="match status" value="1"/>
</dbReference>
<reference evidence="2 3" key="1">
    <citation type="submission" date="2020-07" db="EMBL/GenBank/DDBJ databases">
        <authorList>
            <person name="Criscuolo A."/>
        </authorList>
    </citation>
    <scope>NUCLEOTIDE SEQUENCE [LARGE SCALE GENOMIC DNA]</scope>
    <source>
        <strain evidence="2">CIP107946</strain>
    </source>
</reference>
<dbReference type="InterPro" id="IPR026369">
    <property type="entry name" value="CxxC_20_CxxC"/>
</dbReference>
<protein>
    <recommendedName>
        <fullName evidence="4">Cxxc_20_cxxc protein</fullName>
    </recommendedName>
</protein>